<evidence type="ECO:0000256" key="1">
    <source>
        <dbReference type="SAM" id="MobiDB-lite"/>
    </source>
</evidence>
<feature type="region of interest" description="Disordered" evidence="1">
    <location>
        <begin position="234"/>
        <end position="260"/>
    </location>
</feature>
<dbReference type="Gramene" id="CDF37600">
    <property type="protein sequence ID" value="CDF37600"/>
    <property type="gene ID" value="CHC_T00005586001"/>
</dbReference>
<dbReference type="EMBL" id="HG001852">
    <property type="protein sequence ID" value="CDF37600.1"/>
    <property type="molecule type" value="Genomic_DNA"/>
</dbReference>
<dbReference type="RefSeq" id="XP_005717471.1">
    <property type="nucleotide sequence ID" value="XM_005717414.1"/>
</dbReference>
<dbReference type="Proteomes" id="UP000012073">
    <property type="component" value="Unassembled WGS sequence"/>
</dbReference>
<dbReference type="AlphaFoldDB" id="R7QJL9"/>
<protein>
    <submittedName>
        <fullName evidence="2">Uncharacterized protein</fullName>
    </submittedName>
</protein>
<organism evidence="2 3">
    <name type="scientific">Chondrus crispus</name>
    <name type="common">Carrageen Irish moss</name>
    <name type="synonym">Polymorpha crispa</name>
    <dbReference type="NCBI Taxonomy" id="2769"/>
    <lineage>
        <taxon>Eukaryota</taxon>
        <taxon>Rhodophyta</taxon>
        <taxon>Florideophyceae</taxon>
        <taxon>Rhodymeniophycidae</taxon>
        <taxon>Gigartinales</taxon>
        <taxon>Gigartinaceae</taxon>
        <taxon>Chondrus</taxon>
    </lineage>
</organism>
<dbReference type="GeneID" id="17325199"/>
<gene>
    <name evidence="2" type="ORF">CHC_T00005586001</name>
</gene>
<reference evidence="3" key="1">
    <citation type="journal article" date="2013" name="Proc. Natl. Acad. Sci. U.S.A.">
        <title>Genome structure and metabolic features in the red seaweed Chondrus crispus shed light on evolution of the Archaeplastida.</title>
        <authorList>
            <person name="Collen J."/>
            <person name="Porcel B."/>
            <person name="Carre W."/>
            <person name="Ball S.G."/>
            <person name="Chaparro C."/>
            <person name="Tonon T."/>
            <person name="Barbeyron T."/>
            <person name="Michel G."/>
            <person name="Noel B."/>
            <person name="Valentin K."/>
            <person name="Elias M."/>
            <person name="Artiguenave F."/>
            <person name="Arun A."/>
            <person name="Aury J.M."/>
            <person name="Barbosa-Neto J.F."/>
            <person name="Bothwell J.H."/>
            <person name="Bouget F.Y."/>
            <person name="Brillet L."/>
            <person name="Cabello-Hurtado F."/>
            <person name="Capella-Gutierrez S."/>
            <person name="Charrier B."/>
            <person name="Cladiere L."/>
            <person name="Cock J.M."/>
            <person name="Coelho S.M."/>
            <person name="Colleoni C."/>
            <person name="Czjzek M."/>
            <person name="Da Silva C."/>
            <person name="Delage L."/>
            <person name="Denoeud F."/>
            <person name="Deschamps P."/>
            <person name="Dittami S.M."/>
            <person name="Gabaldon T."/>
            <person name="Gachon C.M."/>
            <person name="Groisillier A."/>
            <person name="Herve C."/>
            <person name="Jabbari K."/>
            <person name="Katinka M."/>
            <person name="Kloareg B."/>
            <person name="Kowalczyk N."/>
            <person name="Labadie K."/>
            <person name="Leblanc C."/>
            <person name="Lopez P.J."/>
            <person name="McLachlan D.H."/>
            <person name="Meslet-Cladiere L."/>
            <person name="Moustafa A."/>
            <person name="Nehr Z."/>
            <person name="Nyvall Collen P."/>
            <person name="Panaud O."/>
            <person name="Partensky F."/>
            <person name="Poulain J."/>
            <person name="Rensing S.A."/>
            <person name="Rousvoal S."/>
            <person name="Samson G."/>
            <person name="Symeonidi A."/>
            <person name="Weissenbach J."/>
            <person name="Zambounis A."/>
            <person name="Wincker P."/>
            <person name="Boyen C."/>
        </authorList>
    </citation>
    <scope>NUCLEOTIDE SEQUENCE [LARGE SCALE GENOMIC DNA]</scope>
    <source>
        <strain evidence="3">cv. Stackhouse</strain>
    </source>
</reference>
<sequence>MQMHESPAGHVIMFPFVQNLPSVQPEEHVQADPVIPSPLPPCESASSFAGVSSGVPELSISAMGMSAAFAVSSEKHTVLSPICTHTSPAVEQSALDVHASSPPEGTHMQVSPEEHVSMFSMSVQLLPPAHSDELVQIAPVIPSPLPPLEPGSSVVSTPTIGKSEAVAVSSEKHTVPPPSCTHTSPAVEQSAPDIHTSSPSEGKHMQVSPAEQVSMSPFVQILPSAHSVEFVQIDPVSPSPLPPFDSASSVAGDSLGEESG</sequence>
<name>R7QJL9_CHOCR</name>
<feature type="region of interest" description="Disordered" evidence="1">
    <location>
        <begin position="165"/>
        <end position="210"/>
    </location>
</feature>
<proteinExistence type="predicted"/>
<evidence type="ECO:0000313" key="3">
    <source>
        <dbReference type="Proteomes" id="UP000012073"/>
    </source>
</evidence>
<keyword evidence="3" id="KW-1185">Reference proteome</keyword>
<dbReference type="KEGG" id="ccp:CHC_T00005586001"/>
<accession>R7QJL9</accession>
<evidence type="ECO:0000313" key="2">
    <source>
        <dbReference type="EMBL" id="CDF37600.1"/>
    </source>
</evidence>